<keyword evidence="6 11" id="KW-0274">FAD</keyword>
<proteinExistence type="inferred from homology"/>
<feature type="binding site" evidence="12">
    <location>
        <position position="220"/>
    </location>
    <ligand>
        <name>[2Fe-2S] cluster</name>
        <dbReference type="ChEBI" id="CHEBI:190135"/>
    </ligand>
</feature>
<dbReference type="AlphaFoldDB" id="A0A9E2BGU2"/>
<feature type="binding site" evidence="12">
    <location>
        <position position="240"/>
    </location>
    <ligand>
        <name>[2Fe-2S] cluster</name>
        <dbReference type="ChEBI" id="CHEBI:190135"/>
    </ligand>
</feature>
<dbReference type="Gene3D" id="3.40.50.80">
    <property type="entry name" value="Nucleotide-binding domain of ferredoxin-NADP reductase (FNR) module"/>
    <property type="match status" value="1"/>
</dbReference>
<comment type="cofactor">
    <cofactor evidence="11">
        <name>FAD</name>
        <dbReference type="ChEBI" id="CHEBI:57692"/>
    </cofactor>
    <text evidence="11">Binds 1 FAD per subunit.</text>
</comment>
<keyword evidence="3 11" id="KW-0285">Flavoprotein</keyword>
<evidence type="ECO:0000256" key="10">
    <source>
        <dbReference type="ARBA" id="ARBA00034078"/>
    </source>
</evidence>
<feature type="binding site" evidence="12">
    <location>
        <position position="228"/>
    </location>
    <ligand>
        <name>[2Fe-2S] cluster</name>
        <dbReference type="ChEBI" id="CHEBI:190135"/>
    </ligand>
</feature>
<keyword evidence="7" id="KW-0249">Electron transport</keyword>
<evidence type="ECO:0000256" key="11">
    <source>
        <dbReference type="PIRSR" id="PIRSR006816-1"/>
    </source>
</evidence>
<evidence type="ECO:0000256" key="2">
    <source>
        <dbReference type="ARBA" id="ARBA00022448"/>
    </source>
</evidence>
<dbReference type="GO" id="GO:0050660">
    <property type="term" value="F:flavin adenine dinucleotide binding"/>
    <property type="evidence" value="ECO:0007669"/>
    <property type="project" value="InterPro"/>
</dbReference>
<comment type="similarity">
    <text evidence="1">Belongs to the PyrK family.</text>
</comment>
<gene>
    <name evidence="14" type="primary">pyrK</name>
    <name evidence="14" type="ORF">DDT42_01132</name>
</gene>
<dbReference type="InterPro" id="IPR017927">
    <property type="entry name" value="FAD-bd_FR_type"/>
</dbReference>
<keyword evidence="5 12" id="KW-0479">Metal-binding</keyword>
<feature type="domain" description="FAD-binding FR-type" evidence="13">
    <location>
        <begin position="2"/>
        <end position="96"/>
    </location>
</feature>
<feature type="binding site" evidence="12">
    <location>
        <position position="225"/>
    </location>
    <ligand>
        <name>[2Fe-2S] cluster</name>
        <dbReference type="ChEBI" id="CHEBI:190135"/>
    </ligand>
</feature>
<keyword evidence="8 12" id="KW-0408">Iron</keyword>
<dbReference type="Gene3D" id="2.10.240.10">
    <property type="entry name" value="Dihydroorotate dehydrogenase, electron transfer subunit"/>
    <property type="match status" value="1"/>
</dbReference>
<evidence type="ECO:0000256" key="1">
    <source>
        <dbReference type="ARBA" id="ARBA00006422"/>
    </source>
</evidence>
<dbReference type="PIRSF" id="PIRSF006816">
    <property type="entry name" value="Cyc3_hyd_g"/>
    <property type="match status" value="1"/>
</dbReference>
<dbReference type="EMBL" id="QLTW01000067">
    <property type="protein sequence ID" value="MBT9145262.1"/>
    <property type="molecule type" value="Genomic_DNA"/>
</dbReference>
<organism evidence="14 15">
    <name type="scientific">Psychracetigena formicireducens</name>
    <dbReference type="NCBI Taxonomy" id="2986056"/>
    <lineage>
        <taxon>Bacteria</taxon>
        <taxon>Bacillati</taxon>
        <taxon>Candidatus Lithacetigenota</taxon>
        <taxon>Candidatus Psychracetigena</taxon>
    </lineage>
</organism>
<keyword evidence="2" id="KW-0813">Transport</keyword>
<protein>
    <submittedName>
        <fullName evidence="14">Dihydroorotate dehydrogenase B (NAD(+)), electron transfer subunit</fullName>
    </submittedName>
</protein>
<evidence type="ECO:0000256" key="12">
    <source>
        <dbReference type="PIRSR" id="PIRSR006816-2"/>
    </source>
</evidence>
<keyword evidence="9 12" id="KW-0411">Iron-sulfur</keyword>
<evidence type="ECO:0000259" key="13">
    <source>
        <dbReference type="PROSITE" id="PS51384"/>
    </source>
</evidence>
<dbReference type="InterPro" id="IPR019480">
    <property type="entry name" value="Dihydroorotate_DH_Fe-S-bd"/>
</dbReference>
<evidence type="ECO:0000313" key="14">
    <source>
        <dbReference type="EMBL" id="MBT9145262.1"/>
    </source>
</evidence>
<evidence type="ECO:0000256" key="3">
    <source>
        <dbReference type="ARBA" id="ARBA00022630"/>
    </source>
</evidence>
<dbReference type="Proteomes" id="UP000811545">
    <property type="component" value="Unassembled WGS sequence"/>
</dbReference>
<dbReference type="GO" id="GO:0046872">
    <property type="term" value="F:metal ion binding"/>
    <property type="evidence" value="ECO:0007669"/>
    <property type="project" value="UniProtKB-KW"/>
</dbReference>
<feature type="binding site" evidence="11">
    <location>
        <begin position="64"/>
        <end position="66"/>
    </location>
    <ligand>
        <name>FAD</name>
        <dbReference type="ChEBI" id="CHEBI:57692"/>
    </ligand>
</feature>
<dbReference type="SUPFAM" id="SSF63380">
    <property type="entry name" value="Riboflavin synthase domain-like"/>
    <property type="match status" value="1"/>
</dbReference>
<dbReference type="InterPro" id="IPR012165">
    <property type="entry name" value="Cyt_c3_hydrogenase_gsu"/>
</dbReference>
<dbReference type="PANTHER" id="PTHR43513:SF3">
    <property type="entry name" value="DIHYDROOROTATE DEHYDROGENASE B (NAD(+)), ELECTRON TRANSFER SUBUNIT-RELATED"/>
    <property type="match status" value="1"/>
</dbReference>
<evidence type="ECO:0000313" key="15">
    <source>
        <dbReference type="Proteomes" id="UP000811545"/>
    </source>
</evidence>
<comment type="cofactor">
    <cofactor evidence="10">
        <name>[2Fe-2S] cluster</name>
        <dbReference type="ChEBI" id="CHEBI:190135"/>
    </cofactor>
</comment>
<comment type="caution">
    <text evidence="14">The sequence shown here is derived from an EMBL/GenBank/DDBJ whole genome shotgun (WGS) entry which is preliminary data.</text>
</comment>
<dbReference type="NCBIfam" id="NF000798">
    <property type="entry name" value="PRK00054.1-3"/>
    <property type="match status" value="1"/>
</dbReference>
<comment type="cofactor">
    <cofactor evidence="12">
        <name>[2Fe-2S] cluster</name>
        <dbReference type="ChEBI" id="CHEBI:190135"/>
    </cofactor>
    <text evidence="12">Binds 1 [2Fe-2S] cluster per subunit.</text>
</comment>
<dbReference type="PANTHER" id="PTHR43513">
    <property type="entry name" value="DIHYDROOROTATE DEHYDROGENASE B (NAD(+)), ELECTRON TRANSFER SUBUNIT"/>
    <property type="match status" value="1"/>
</dbReference>
<evidence type="ECO:0000256" key="9">
    <source>
        <dbReference type="ARBA" id="ARBA00023014"/>
    </source>
</evidence>
<evidence type="ECO:0000256" key="8">
    <source>
        <dbReference type="ARBA" id="ARBA00023004"/>
    </source>
</evidence>
<dbReference type="GO" id="GO:0006221">
    <property type="term" value="P:pyrimidine nucleotide biosynthetic process"/>
    <property type="evidence" value="ECO:0007669"/>
    <property type="project" value="InterPro"/>
</dbReference>
<dbReference type="Pfam" id="PF10418">
    <property type="entry name" value="DHODB_Fe-S_bind"/>
    <property type="match status" value="1"/>
</dbReference>
<name>A0A9E2BGU2_PSYF1</name>
<dbReference type="CDD" id="cd06218">
    <property type="entry name" value="DHOD_e_trans"/>
    <property type="match status" value="1"/>
</dbReference>
<dbReference type="InterPro" id="IPR017938">
    <property type="entry name" value="Riboflavin_synthase-like_b-brl"/>
</dbReference>
<dbReference type="GO" id="GO:0016491">
    <property type="term" value="F:oxidoreductase activity"/>
    <property type="evidence" value="ECO:0007669"/>
    <property type="project" value="InterPro"/>
</dbReference>
<dbReference type="InterPro" id="IPR037117">
    <property type="entry name" value="Dihydroorotate_DH_ele_sf"/>
</dbReference>
<dbReference type="SUPFAM" id="SSF52343">
    <property type="entry name" value="Ferredoxin reductase-like, C-terminal NADP-linked domain"/>
    <property type="match status" value="1"/>
</dbReference>
<keyword evidence="4 12" id="KW-0001">2Fe-2S</keyword>
<dbReference type="InterPro" id="IPR050353">
    <property type="entry name" value="PyrK_electron_transfer"/>
</dbReference>
<reference evidence="14 15" key="1">
    <citation type="journal article" date="2021" name="bioRxiv">
        <title>Unique metabolic strategies in Hadean analogues reveal hints for primordial physiology.</title>
        <authorList>
            <person name="Nobu M.K."/>
            <person name="Nakai R."/>
            <person name="Tamazawa S."/>
            <person name="Mori H."/>
            <person name="Toyoda A."/>
            <person name="Ijiri A."/>
            <person name="Suzuki S."/>
            <person name="Kurokawa K."/>
            <person name="Kamagata Y."/>
            <person name="Tamaki H."/>
        </authorList>
    </citation>
    <scope>NUCLEOTIDE SEQUENCE [LARGE SCALE GENOMIC DNA]</scope>
    <source>
        <strain evidence="14">BS525</strain>
    </source>
</reference>
<feature type="binding site" evidence="11">
    <location>
        <begin position="49"/>
        <end position="52"/>
    </location>
    <ligand>
        <name>FAD</name>
        <dbReference type="ChEBI" id="CHEBI:57692"/>
    </ligand>
</feature>
<sequence length="257" mass="28569">MIIHKKAGILENTRVGENIFHLTLDFSYAALPGQFYLLKLPFPEPLLARPFSVFELSERSIGFLYQTKGVGTNLLSAMAKGEMLTLTGPLGNGWQLPNTKEKVALIGGGIGLVSLNMLTREINSKNNSEVDIYLGFSKKPFTLESFSKITHKVVVSSEGKNEPFLQGKITEFINPSDYDTIYACGPRPMLKTLYSKVIGEGNKNNKPIDLWVSLEEKMACGIGSCWGCVVKVKGEYKRVCRDGPVFNAREVDWDEYS</sequence>
<dbReference type="PROSITE" id="PS51384">
    <property type="entry name" value="FAD_FR"/>
    <property type="match status" value="1"/>
</dbReference>
<evidence type="ECO:0000256" key="4">
    <source>
        <dbReference type="ARBA" id="ARBA00022714"/>
    </source>
</evidence>
<feature type="binding site" evidence="11">
    <location>
        <begin position="71"/>
        <end position="72"/>
    </location>
    <ligand>
        <name>FAD</name>
        <dbReference type="ChEBI" id="CHEBI:57692"/>
    </ligand>
</feature>
<dbReference type="Gene3D" id="2.40.30.10">
    <property type="entry name" value="Translation factors"/>
    <property type="match status" value="1"/>
</dbReference>
<accession>A0A9E2BGU2</accession>
<evidence type="ECO:0000256" key="6">
    <source>
        <dbReference type="ARBA" id="ARBA00022827"/>
    </source>
</evidence>
<evidence type="ECO:0000256" key="7">
    <source>
        <dbReference type="ARBA" id="ARBA00022982"/>
    </source>
</evidence>
<dbReference type="InterPro" id="IPR039261">
    <property type="entry name" value="FNR_nucleotide-bd"/>
</dbReference>
<evidence type="ECO:0000256" key="5">
    <source>
        <dbReference type="ARBA" id="ARBA00022723"/>
    </source>
</evidence>
<dbReference type="GO" id="GO:0051537">
    <property type="term" value="F:2 iron, 2 sulfur cluster binding"/>
    <property type="evidence" value="ECO:0007669"/>
    <property type="project" value="UniProtKB-KW"/>
</dbReference>